<dbReference type="EMBL" id="LS398110">
    <property type="protein sequence ID" value="SPP95397.1"/>
    <property type="molecule type" value="Genomic_DNA"/>
</dbReference>
<dbReference type="Proteomes" id="UP000246085">
    <property type="component" value="Chromosome BRAD3257"/>
</dbReference>
<proteinExistence type="predicted"/>
<protein>
    <submittedName>
        <fullName evidence="1">Uncharacterized protein</fullName>
    </submittedName>
</protein>
<evidence type="ECO:0000313" key="2">
    <source>
        <dbReference type="Proteomes" id="UP000246085"/>
    </source>
</evidence>
<dbReference type="AlphaFoldDB" id="A0A2U3Q1W0"/>
<sequence length="63" mass="7351">MWAPCWQIDYARAQRSEIYATQLGSPARSFLALGITPHHRNVSLRDAFRKWDEPELAKLEVRP</sequence>
<dbReference type="KEGG" id="bvz:BRAD3257_4409"/>
<name>A0A2U3Q1W0_9BRAD</name>
<accession>A0A2U3Q1W0</accession>
<reference evidence="1 2" key="1">
    <citation type="submission" date="2018-03" db="EMBL/GenBank/DDBJ databases">
        <authorList>
            <person name="Gully D."/>
        </authorList>
    </citation>
    <scope>NUCLEOTIDE SEQUENCE [LARGE SCALE GENOMIC DNA]</scope>
    <source>
        <strain evidence="1">ORS3257</strain>
    </source>
</reference>
<evidence type="ECO:0000313" key="1">
    <source>
        <dbReference type="EMBL" id="SPP95397.1"/>
    </source>
</evidence>
<gene>
    <name evidence="1" type="ORF">BRAD3257_4409</name>
</gene>
<organism evidence="1 2">
    <name type="scientific">Bradyrhizobium vignae</name>
    <dbReference type="NCBI Taxonomy" id="1549949"/>
    <lineage>
        <taxon>Bacteria</taxon>
        <taxon>Pseudomonadati</taxon>
        <taxon>Pseudomonadota</taxon>
        <taxon>Alphaproteobacteria</taxon>
        <taxon>Hyphomicrobiales</taxon>
        <taxon>Nitrobacteraceae</taxon>
        <taxon>Bradyrhizobium</taxon>
    </lineage>
</organism>